<evidence type="ECO:0000313" key="2">
    <source>
        <dbReference type="EMBL" id="AQQ53424.1"/>
    </source>
</evidence>
<dbReference type="EMBL" id="CP019640">
    <property type="protein sequence ID" value="AQQ53424.1"/>
    <property type="molecule type" value="Genomic_DNA"/>
</dbReference>
<dbReference type="CDD" id="cd01300">
    <property type="entry name" value="YtcJ_like"/>
    <property type="match status" value="1"/>
</dbReference>
<dbReference type="PANTHER" id="PTHR22642">
    <property type="entry name" value="IMIDAZOLONEPROPIONASE"/>
    <property type="match status" value="1"/>
</dbReference>
<evidence type="ECO:0000259" key="1">
    <source>
        <dbReference type="Pfam" id="PF07969"/>
    </source>
</evidence>
<dbReference type="OrthoDB" id="9767366at2"/>
<evidence type="ECO:0000313" key="3">
    <source>
        <dbReference type="Proteomes" id="UP000188184"/>
    </source>
</evidence>
<dbReference type="Pfam" id="PF07969">
    <property type="entry name" value="Amidohydro_3"/>
    <property type="match status" value="1"/>
</dbReference>
<dbReference type="InterPro" id="IPR032466">
    <property type="entry name" value="Metal_Hydrolase"/>
</dbReference>
<dbReference type="InterPro" id="IPR033932">
    <property type="entry name" value="YtcJ-like"/>
</dbReference>
<dbReference type="InterPro" id="IPR013108">
    <property type="entry name" value="Amidohydro_3"/>
</dbReference>
<dbReference type="Gene3D" id="2.30.40.10">
    <property type="entry name" value="Urease, subunit C, domain 1"/>
    <property type="match status" value="1"/>
</dbReference>
<dbReference type="PANTHER" id="PTHR22642:SF2">
    <property type="entry name" value="PROTEIN LONG AFTER FAR-RED 3"/>
    <property type="match status" value="1"/>
</dbReference>
<protein>
    <recommendedName>
        <fullName evidence="1">Amidohydrolase 3 domain-containing protein</fullName>
    </recommendedName>
</protein>
<dbReference type="SUPFAM" id="SSF51556">
    <property type="entry name" value="Metallo-dependent hydrolases"/>
    <property type="match status" value="1"/>
</dbReference>
<gene>
    <name evidence="2" type="ORF">B0X71_10290</name>
</gene>
<dbReference type="AlphaFoldDB" id="A0A1Q2KZ72"/>
<dbReference type="SUPFAM" id="SSF51338">
    <property type="entry name" value="Composite domain of metallo-dependent hydrolases"/>
    <property type="match status" value="1"/>
</dbReference>
<feature type="domain" description="Amidohydrolase 3" evidence="1">
    <location>
        <begin position="46"/>
        <end position="531"/>
    </location>
</feature>
<dbReference type="InterPro" id="IPR011059">
    <property type="entry name" value="Metal-dep_hydrolase_composite"/>
</dbReference>
<sequence>MTIIKNVKLYRPGEGDSPNERHHIIFKDGIIEQITQGDPPADLENVIDGSGFTLAPSFNDSHLHLLRFGLMKDELDLRNVASWKEMQEIIRKKYNQEKMKHGEWMVGRGMMDDTFDDIDRLIDARDLDGLVSEQPMFILHDDGHECIVNTKALNLVKEKIDLTRFPEEFVETDKNGELLGRFKDTAVHLIHVLFRQKSKEKVKEAVASAVPHLLENGITSVHTDDLNYAGSYETLWAAYTELEQEGRLPVDVHLHHYIFNIGDLKGFLENWDMRTGDGTERVKVGAIKIFLDGTQRLHTCALREPYSDRPETRGVLNYPSQDLKDIVKLAAEHDMQVAMHAIGDRAVDEALDAIEFAGEHKLRHRIIHAQVLAPDQFERLEQIKPYLEIQPGFMMKEYKETRKWVGREREKYCNAWGSVDKRKIPFTTSSDCPIGPLSPIIELFAGVNRTDLEGKPEGRWMPDEKVKIDSLYHGYTVTPAELEFQEDRKGKLAPGYFADFVLLSTHPAEISEFEIQDLEVIETWSRGRRAYMQDSKHQNTPQN</sequence>
<dbReference type="Gene3D" id="3.10.310.70">
    <property type="match status" value="1"/>
</dbReference>
<dbReference type="RefSeq" id="WP_077589318.1">
    <property type="nucleotide sequence ID" value="NZ_CP019640.1"/>
</dbReference>
<accession>A0A1Q2KZ72</accession>
<dbReference type="Proteomes" id="UP000188184">
    <property type="component" value="Chromosome"/>
</dbReference>
<proteinExistence type="predicted"/>
<dbReference type="Gene3D" id="3.20.20.140">
    <property type="entry name" value="Metal-dependent hydrolases"/>
    <property type="match status" value="1"/>
</dbReference>
<organism evidence="2 3">
    <name type="scientific">Planococcus lenghuensis</name>
    <dbReference type="NCBI Taxonomy" id="2213202"/>
    <lineage>
        <taxon>Bacteria</taxon>
        <taxon>Bacillati</taxon>
        <taxon>Bacillota</taxon>
        <taxon>Bacilli</taxon>
        <taxon>Bacillales</taxon>
        <taxon>Caryophanaceae</taxon>
        <taxon>Planococcus</taxon>
    </lineage>
</organism>
<name>A0A1Q2KZ72_9BACL</name>
<reference evidence="2 3" key="1">
    <citation type="submission" date="2017-02" db="EMBL/GenBank/DDBJ databases">
        <title>The complete genomic sequence of a novel cold adapted crude oil-degrading bacterium Planococcus qaidamina Y42.</title>
        <authorList>
            <person name="Yang R."/>
        </authorList>
    </citation>
    <scope>NUCLEOTIDE SEQUENCE [LARGE SCALE GENOMIC DNA]</scope>
    <source>
        <strain evidence="2 3">Y42</strain>
    </source>
</reference>
<dbReference type="GO" id="GO:0016810">
    <property type="term" value="F:hydrolase activity, acting on carbon-nitrogen (but not peptide) bonds"/>
    <property type="evidence" value="ECO:0007669"/>
    <property type="project" value="InterPro"/>
</dbReference>
<dbReference type="KEGG" id="pmar:B0X71_10290"/>
<keyword evidence="3" id="KW-1185">Reference proteome</keyword>